<dbReference type="Gene3D" id="4.10.280.10">
    <property type="entry name" value="Helix-loop-helix DNA-binding domain"/>
    <property type="match status" value="1"/>
</dbReference>
<organism evidence="5">
    <name type="scientific">Echinostoma caproni</name>
    <dbReference type="NCBI Taxonomy" id="27848"/>
    <lineage>
        <taxon>Eukaryota</taxon>
        <taxon>Metazoa</taxon>
        <taxon>Spiralia</taxon>
        <taxon>Lophotrochozoa</taxon>
        <taxon>Platyhelminthes</taxon>
        <taxon>Trematoda</taxon>
        <taxon>Digenea</taxon>
        <taxon>Plagiorchiida</taxon>
        <taxon>Echinostomata</taxon>
        <taxon>Echinostomatoidea</taxon>
        <taxon>Echinostomatidae</taxon>
        <taxon>Echinostoma</taxon>
    </lineage>
</organism>
<reference evidence="3 4" key="2">
    <citation type="submission" date="2018-11" db="EMBL/GenBank/DDBJ databases">
        <authorList>
            <consortium name="Pathogen Informatics"/>
        </authorList>
    </citation>
    <scope>NUCLEOTIDE SEQUENCE [LARGE SCALE GENOMIC DNA]</scope>
    <source>
        <strain evidence="3 4">Egypt</strain>
    </source>
</reference>
<evidence type="ECO:0000256" key="1">
    <source>
        <dbReference type="SAM" id="MobiDB-lite"/>
    </source>
</evidence>
<evidence type="ECO:0000313" key="3">
    <source>
        <dbReference type="EMBL" id="VDP67621.1"/>
    </source>
</evidence>
<dbReference type="PROSITE" id="PS50888">
    <property type="entry name" value="BHLH"/>
    <property type="match status" value="1"/>
</dbReference>
<keyword evidence="4" id="KW-1185">Reference proteome</keyword>
<dbReference type="EMBL" id="UZAN01039901">
    <property type="protein sequence ID" value="VDP67621.1"/>
    <property type="molecule type" value="Genomic_DNA"/>
</dbReference>
<dbReference type="InterPro" id="IPR036638">
    <property type="entry name" value="HLH_DNA-bd_sf"/>
</dbReference>
<evidence type="ECO:0000259" key="2">
    <source>
        <dbReference type="PROSITE" id="PS50888"/>
    </source>
</evidence>
<dbReference type="OrthoDB" id="6264573at2759"/>
<feature type="domain" description="BHLH" evidence="2">
    <location>
        <begin position="46"/>
        <end position="103"/>
    </location>
</feature>
<name>A0A183A7B6_9TREM</name>
<sequence length="156" mass="17819">MTHEIPRIPSSMPEKPQEAPTVPVPAVRKSRRGRRSTVPPEQREHVRRLKKQNMERRRRACIADKMNALHSLAMNLIGEDPAQYQKAEKADLLNMCYNVFEHLVTIVNDEPVTSATDQAGLMGLYMPRFYELVAPAIIGLCIRGRIARSFTDMYCL</sequence>
<dbReference type="InterPro" id="IPR011598">
    <property type="entry name" value="bHLH_dom"/>
</dbReference>
<accession>A0A183A7B6</accession>
<reference evidence="5" key="1">
    <citation type="submission" date="2016-06" db="UniProtKB">
        <authorList>
            <consortium name="WormBaseParasite"/>
        </authorList>
    </citation>
    <scope>IDENTIFICATION</scope>
</reference>
<feature type="region of interest" description="Disordered" evidence="1">
    <location>
        <begin position="1"/>
        <end position="56"/>
    </location>
</feature>
<dbReference type="WBParaSite" id="ECPE_0000285401-mRNA-1">
    <property type="protein sequence ID" value="ECPE_0000285401-mRNA-1"/>
    <property type="gene ID" value="ECPE_0000285401"/>
</dbReference>
<protein>
    <submittedName>
        <fullName evidence="5">BHLH domain-containing protein</fullName>
    </submittedName>
</protein>
<evidence type="ECO:0000313" key="5">
    <source>
        <dbReference type="WBParaSite" id="ECPE_0000285401-mRNA-1"/>
    </source>
</evidence>
<evidence type="ECO:0000313" key="4">
    <source>
        <dbReference type="Proteomes" id="UP000272942"/>
    </source>
</evidence>
<feature type="compositionally biased region" description="Basic residues" evidence="1">
    <location>
        <begin position="45"/>
        <end position="56"/>
    </location>
</feature>
<dbReference type="SUPFAM" id="SSF47459">
    <property type="entry name" value="HLH, helix-loop-helix DNA-binding domain"/>
    <property type="match status" value="1"/>
</dbReference>
<dbReference type="Proteomes" id="UP000272942">
    <property type="component" value="Unassembled WGS sequence"/>
</dbReference>
<proteinExistence type="predicted"/>
<dbReference type="AlphaFoldDB" id="A0A183A7B6"/>
<dbReference type="Pfam" id="PF00010">
    <property type="entry name" value="HLH"/>
    <property type="match status" value="1"/>
</dbReference>
<dbReference type="GO" id="GO:0046983">
    <property type="term" value="F:protein dimerization activity"/>
    <property type="evidence" value="ECO:0007669"/>
    <property type="project" value="InterPro"/>
</dbReference>
<gene>
    <name evidence="3" type="ORF">ECPE_LOCUS2851</name>
</gene>